<dbReference type="Pfam" id="PF13328">
    <property type="entry name" value="HD_4"/>
    <property type="match status" value="1"/>
</dbReference>
<dbReference type="NCBIfam" id="TIGR00691">
    <property type="entry name" value="spoT_relA"/>
    <property type="match status" value="1"/>
</dbReference>
<proteinExistence type="inferred from homology"/>
<dbReference type="InterPro" id="IPR033655">
    <property type="entry name" value="TGS_RelA/SpoT"/>
</dbReference>
<dbReference type="CDD" id="cd01668">
    <property type="entry name" value="TGS_RSH"/>
    <property type="match status" value="1"/>
</dbReference>
<dbReference type="GO" id="GO:0008728">
    <property type="term" value="F:GTP diphosphokinase activity"/>
    <property type="evidence" value="ECO:0007669"/>
    <property type="project" value="UniProtKB-EC"/>
</dbReference>
<dbReference type="InterPro" id="IPR045600">
    <property type="entry name" value="RelA/SpoT_AH_RIS"/>
</dbReference>
<dbReference type="SUPFAM" id="SSF109604">
    <property type="entry name" value="HD-domain/PDEase-like"/>
    <property type="match status" value="1"/>
</dbReference>
<organism evidence="10 11">
    <name type="scientific">Thiorhodovibrio winogradskyi</name>
    <dbReference type="NCBI Taxonomy" id="77007"/>
    <lineage>
        <taxon>Bacteria</taxon>
        <taxon>Pseudomonadati</taxon>
        <taxon>Pseudomonadota</taxon>
        <taxon>Gammaproteobacteria</taxon>
        <taxon>Chromatiales</taxon>
        <taxon>Chromatiaceae</taxon>
        <taxon>Thiorhodovibrio</taxon>
    </lineage>
</organism>
<comment type="similarity">
    <text evidence="6">Belongs to the relA/spoT family.</text>
</comment>
<reference evidence="10 11" key="1">
    <citation type="journal article" date="2023" name="Microorganisms">
        <title>Thiorhodovibrio frisius and Trv. litoralis spp. nov., Two Novel Members from a Clade of Fastidious Purple Sulfur Bacteria That Exhibit Unique Red-Shifted Light-Harvesting Capabilities.</title>
        <authorList>
            <person name="Methner A."/>
            <person name="Kuzyk S.B."/>
            <person name="Petersen J."/>
            <person name="Bauer S."/>
            <person name="Brinkmann H."/>
            <person name="Sichau K."/>
            <person name="Wanner G."/>
            <person name="Wolf J."/>
            <person name="Neumann-Schaal M."/>
            <person name="Henke P."/>
            <person name="Tank M."/>
            <person name="Sproer C."/>
            <person name="Bunk B."/>
            <person name="Overmann J."/>
        </authorList>
    </citation>
    <scope>NUCLEOTIDE SEQUENCE [LARGE SCALE GENOMIC DNA]</scope>
    <source>
        <strain evidence="10 11">DSM 6702</strain>
    </source>
</reference>
<dbReference type="InterPro" id="IPR045865">
    <property type="entry name" value="ACT-like_dom_sf"/>
</dbReference>
<evidence type="ECO:0000256" key="4">
    <source>
        <dbReference type="ARBA" id="ARBA00032407"/>
    </source>
</evidence>
<dbReference type="Pfam" id="PF13291">
    <property type="entry name" value="ACT_4"/>
    <property type="match status" value="1"/>
</dbReference>
<dbReference type="InterPro" id="IPR012675">
    <property type="entry name" value="Beta-grasp_dom_sf"/>
</dbReference>
<dbReference type="InterPro" id="IPR004811">
    <property type="entry name" value="RelA/Spo_fam"/>
</dbReference>
<keyword evidence="11" id="KW-1185">Reference proteome</keyword>
<feature type="domain" description="TGS" evidence="9">
    <location>
        <begin position="404"/>
        <end position="467"/>
    </location>
</feature>
<dbReference type="CDD" id="cd05399">
    <property type="entry name" value="NT_Rel-Spo_like"/>
    <property type="match status" value="1"/>
</dbReference>
<evidence type="ECO:0000313" key="11">
    <source>
        <dbReference type="Proteomes" id="UP001432180"/>
    </source>
</evidence>
<dbReference type="InterPro" id="IPR043519">
    <property type="entry name" value="NT_sf"/>
</dbReference>
<dbReference type="SUPFAM" id="SSF81271">
    <property type="entry name" value="TGS-like"/>
    <property type="match status" value="1"/>
</dbReference>
<dbReference type="Proteomes" id="UP001432180">
    <property type="component" value="Chromosome"/>
</dbReference>
<protein>
    <recommendedName>
        <fullName evidence="1">GTP pyrophosphokinase</fullName>
    </recommendedName>
    <alternativeName>
        <fullName evidence="4">(p)ppGpp synthase</fullName>
    </alternativeName>
    <alternativeName>
        <fullName evidence="3">ATP:GTP 3'-pyrophosphotransferase</fullName>
    </alternativeName>
    <alternativeName>
        <fullName evidence="5">ppGpp synthase I</fullName>
    </alternativeName>
</protein>
<keyword evidence="10" id="KW-0808">Transferase</keyword>
<sequence>MVQSVSTLPDSTLEDRPAADVWLHSLAAHYEPKAHKRIAAACALMINCWGKMRLDTGESKARHRLATADILFNLRMDADTLCAALLNGCLTPQGPSEETLAERFGPGIARMVADLGRIGALTQVTRIIAEKDQHEHEENLRRLLLGIAEDVRVVLVVLAERLQLMRAAKPLEPARQMALAEDTERVYAPLANRLGVWQIKWELEDLALRYRHPKEYKRVANALRERRAERQDYIARVIERLNEEFARAGIAAQISGRPKHIYSIWRKMRRKRVEFEQIFDLRALRVIVADIPACYAALGVVHGLWRHIPHEFDDYIATPKGNLYRSLHTAVIGPEDKPLEVQIRTQEMHEHAELGVAAHWAYKEAAGHDADFQRRVVWMRNWLELQNDCDQSGELLARFKAECEPAHVYVLTPQAKVIELPKGATPLDFAYAIHSEIGHRCRGARVNGRIVPLSHQLASGESVEILTQKNASPSRDWLSPHQHYMVTSRARNRVRQWFKSQDFDRHLAEGRAALEKELARLSIDTKPMLDQMASRYNLQRGEDVLAAIGRGDLSVGQIARQVGQGTQVGEARAQTGDDTPASPAEHRQQISFKSRRARAGTAGDNNREPDIIVQGVGDLMTQIASCCKPVPRDPIVGFVTRGRGIRIHRQNCRNIAHLPPGDRERLVEARWAEQSSDSRFAVDVRLLAVDRRGLLRDVSAVLADAHADVAGVTTHSDRRADVASMRFTLRIGGIDELKRLLTRLGQVPDVFEVKRV</sequence>
<dbReference type="PROSITE" id="PS51880">
    <property type="entry name" value="TGS"/>
    <property type="match status" value="1"/>
</dbReference>
<evidence type="ECO:0000256" key="7">
    <source>
        <dbReference type="SAM" id="MobiDB-lite"/>
    </source>
</evidence>
<dbReference type="SUPFAM" id="SSF81301">
    <property type="entry name" value="Nucleotidyltransferase"/>
    <property type="match status" value="1"/>
</dbReference>
<dbReference type="Gene3D" id="3.10.20.30">
    <property type="match status" value="1"/>
</dbReference>
<dbReference type="Gene3D" id="3.30.460.10">
    <property type="entry name" value="Beta Polymerase, domain 2"/>
    <property type="match status" value="1"/>
</dbReference>
<dbReference type="Pfam" id="PF19296">
    <property type="entry name" value="RelA_AH_RIS"/>
    <property type="match status" value="1"/>
</dbReference>
<accession>A0ABZ0SIU0</accession>
<dbReference type="CDD" id="cd04876">
    <property type="entry name" value="ACT_RelA-SpoT"/>
    <property type="match status" value="1"/>
</dbReference>
<evidence type="ECO:0000256" key="6">
    <source>
        <dbReference type="RuleBase" id="RU003847"/>
    </source>
</evidence>
<dbReference type="Pfam" id="PF04607">
    <property type="entry name" value="RelA_SpoT"/>
    <property type="match status" value="1"/>
</dbReference>
<gene>
    <name evidence="10" type="primary">relA</name>
    <name evidence="10" type="ORF">Thiowin_04957</name>
</gene>
<dbReference type="PANTHER" id="PTHR21262:SF31">
    <property type="entry name" value="GTP PYROPHOSPHOKINASE"/>
    <property type="match status" value="1"/>
</dbReference>
<dbReference type="InterPro" id="IPR012676">
    <property type="entry name" value="TGS-like"/>
</dbReference>
<evidence type="ECO:0000256" key="3">
    <source>
        <dbReference type="ARBA" id="ARBA00029754"/>
    </source>
</evidence>
<dbReference type="SUPFAM" id="SSF55021">
    <property type="entry name" value="ACT-like"/>
    <property type="match status" value="1"/>
</dbReference>
<dbReference type="EMBL" id="CP121472">
    <property type="protein sequence ID" value="WPL19812.1"/>
    <property type="molecule type" value="Genomic_DNA"/>
</dbReference>
<comment type="pathway">
    <text evidence="2">Purine metabolism.</text>
</comment>
<evidence type="ECO:0000256" key="5">
    <source>
        <dbReference type="ARBA" id="ARBA00033308"/>
    </source>
</evidence>
<evidence type="ECO:0000259" key="9">
    <source>
        <dbReference type="PROSITE" id="PS51880"/>
    </source>
</evidence>
<dbReference type="RefSeq" id="WP_328985561.1">
    <property type="nucleotide sequence ID" value="NZ_CP121472.1"/>
</dbReference>
<evidence type="ECO:0000313" key="10">
    <source>
        <dbReference type="EMBL" id="WPL19812.1"/>
    </source>
</evidence>
<feature type="domain" description="ACT" evidence="8">
    <location>
        <begin position="683"/>
        <end position="756"/>
    </location>
</feature>
<evidence type="ECO:0000259" key="8">
    <source>
        <dbReference type="PROSITE" id="PS51671"/>
    </source>
</evidence>
<comment type="function">
    <text evidence="6">In eubacteria ppGpp (guanosine 3'-diphosphate 5'-diphosphate) is a mediator of the stringent response that coordinates a variety of cellular activities in response to changes in nutritional abundance.</text>
</comment>
<feature type="region of interest" description="Disordered" evidence="7">
    <location>
        <begin position="564"/>
        <end position="609"/>
    </location>
</feature>
<dbReference type="Gene3D" id="3.30.70.260">
    <property type="match status" value="1"/>
</dbReference>
<dbReference type="PROSITE" id="PS51671">
    <property type="entry name" value="ACT"/>
    <property type="match status" value="1"/>
</dbReference>
<dbReference type="InterPro" id="IPR002912">
    <property type="entry name" value="ACT_dom"/>
</dbReference>
<dbReference type="SMART" id="SM00954">
    <property type="entry name" value="RelA_SpoT"/>
    <property type="match status" value="1"/>
</dbReference>
<dbReference type="InterPro" id="IPR004095">
    <property type="entry name" value="TGS"/>
</dbReference>
<name>A0ABZ0SIU0_9GAMM</name>
<dbReference type="Gene3D" id="1.10.3210.10">
    <property type="entry name" value="Hypothetical protein af1432"/>
    <property type="match status" value="1"/>
</dbReference>
<dbReference type="InterPro" id="IPR007685">
    <property type="entry name" value="RelA_SpoT"/>
</dbReference>
<dbReference type="Pfam" id="PF02824">
    <property type="entry name" value="TGS"/>
    <property type="match status" value="1"/>
</dbReference>
<evidence type="ECO:0000256" key="2">
    <source>
        <dbReference type="ARBA" id="ARBA00025704"/>
    </source>
</evidence>
<evidence type="ECO:0000256" key="1">
    <source>
        <dbReference type="ARBA" id="ARBA00019852"/>
    </source>
</evidence>
<dbReference type="PANTHER" id="PTHR21262">
    <property type="entry name" value="GUANOSINE-3',5'-BIS DIPHOSPHATE 3'-PYROPHOSPHOHYDROLASE"/>
    <property type="match status" value="1"/>
</dbReference>